<accession>A0A0R2NQT6</accession>
<protein>
    <recommendedName>
        <fullName evidence="4">DUF805 domain-containing protein</fullName>
    </recommendedName>
</protein>
<gene>
    <name evidence="2" type="ORF">DY78_GL002990</name>
</gene>
<feature type="transmembrane region" description="Helical" evidence="1">
    <location>
        <begin position="108"/>
        <end position="125"/>
    </location>
</feature>
<dbReference type="AlphaFoldDB" id="A0A0R2NQT6"/>
<evidence type="ECO:0000256" key="1">
    <source>
        <dbReference type="SAM" id="Phobius"/>
    </source>
</evidence>
<organism evidence="2 3">
    <name type="scientific">Lactiplantibacillus fabifermentans DSM 21115</name>
    <dbReference type="NCBI Taxonomy" id="1413187"/>
    <lineage>
        <taxon>Bacteria</taxon>
        <taxon>Bacillati</taxon>
        <taxon>Bacillota</taxon>
        <taxon>Bacilli</taxon>
        <taxon>Lactobacillales</taxon>
        <taxon>Lactobacillaceae</taxon>
        <taxon>Lactiplantibacillus</taxon>
    </lineage>
</organism>
<feature type="transmembrane region" description="Helical" evidence="1">
    <location>
        <begin position="145"/>
        <end position="163"/>
    </location>
</feature>
<proteinExistence type="predicted"/>
<evidence type="ECO:0008006" key="4">
    <source>
        <dbReference type="Google" id="ProtNLM"/>
    </source>
</evidence>
<dbReference type="GO" id="GO:0016020">
    <property type="term" value="C:membrane"/>
    <property type="evidence" value="ECO:0007669"/>
    <property type="project" value="InterPro"/>
</dbReference>
<keyword evidence="1" id="KW-0812">Transmembrane</keyword>
<evidence type="ECO:0000313" key="2">
    <source>
        <dbReference type="EMBL" id="KRO27740.1"/>
    </source>
</evidence>
<dbReference type="Proteomes" id="UP000050920">
    <property type="component" value="Unassembled WGS sequence"/>
</dbReference>
<name>A0A0R2NQT6_9LACO</name>
<dbReference type="EMBL" id="AYGX02000070">
    <property type="protein sequence ID" value="KRO27740.1"/>
    <property type="molecule type" value="Genomic_DNA"/>
</dbReference>
<keyword evidence="3" id="KW-1185">Reference proteome</keyword>
<evidence type="ECO:0000313" key="3">
    <source>
        <dbReference type="Proteomes" id="UP000050920"/>
    </source>
</evidence>
<reference evidence="2 3" key="1">
    <citation type="journal article" date="2015" name="Genome Announc.">
        <title>Expanding the biotechnology potential of lactobacilli through comparative genomics of 213 strains and associated genera.</title>
        <authorList>
            <person name="Sun Z."/>
            <person name="Harris H.M."/>
            <person name="McCann A."/>
            <person name="Guo C."/>
            <person name="Argimon S."/>
            <person name="Zhang W."/>
            <person name="Yang X."/>
            <person name="Jeffery I.B."/>
            <person name="Cooney J.C."/>
            <person name="Kagawa T.F."/>
            <person name="Liu W."/>
            <person name="Song Y."/>
            <person name="Salvetti E."/>
            <person name="Wrobel A."/>
            <person name="Rasinkangas P."/>
            <person name="Parkhill J."/>
            <person name="Rea M.C."/>
            <person name="O'Sullivan O."/>
            <person name="Ritari J."/>
            <person name="Douillard F.P."/>
            <person name="Paul Ross R."/>
            <person name="Yang R."/>
            <person name="Briner A.E."/>
            <person name="Felis G.E."/>
            <person name="de Vos W.M."/>
            <person name="Barrangou R."/>
            <person name="Klaenhammer T.R."/>
            <person name="Caufield P.W."/>
            <person name="Cui Y."/>
            <person name="Zhang H."/>
            <person name="O'Toole P.W."/>
        </authorList>
    </citation>
    <scope>NUCLEOTIDE SEQUENCE [LARGE SCALE GENOMIC DNA]</scope>
    <source>
        <strain evidence="2 3">DSM 21115</strain>
    </source>
</reference>
<feature type="transmembrane region" description="Helical" evidence="1">
    <location>
        <begin position="52"/>
        <end position="73"/>
    </location>
</feature>
<dbReference type="Pfam" id="PF05656">
    <property type="entry name" value="DUF805"/>
    <property type="match status" value="1"/>
</dbReference>
<comment type="caution">
    <text evidence="2">The sequence shown here is derived from an EMBL/GenBank/DDBJ whole genome shotgun (WGS) entry which is preliminary data.</text>
</comment>
<feature type="transmembrane region" description="Helical" evidence="1">
    <location>
        <begin position="79"/>
        <end position="96"/>
    </location>
</feature>
<sequence length="350" mass="39303">MNYERRGAPTLKTQSDWSATNLTRTWSGPIVSAKRLFGQLFTPDARCLRGDYWWFTLEVTILALIVDLGLLLSPVSWGTWPWTIVLIVPLFGWLIATIQRLHDVGHTGFYLVWLLVPIFGWILVIRQLARPATYAPTPTKKRSSSLALIALIVVLISPINQALTWQQAWLKVADNVLAHGGKSKVTVQTPTLTFSELKLADDTIRIRQQADYPVTVNKTSAHTRVAVSKVTIYQTAKTYGKDVLSDHDKRFNGVIEIAVKITAKQPLEMYPTQGVLTTDQGTKVTADIINSALLDGKYRKNQTKQGNLVFLLPKLTDVRSFKTLKLVWDMWSSADTANSFEQKLTIPLTK</sequence>
<keyword evidence="1" id="KW-1133">Transmembrane helix</keyword>
<keyword evidence="1" id="KW-0472">Membrane</keyword>
<dbReference type="InterPro" id="IPR008523">
    <property type="entry name" value="DUF805"/>
</dbReference>